<dbReference type="EMBL" id="FNHH01000034">
    <property type="protein sequence ID" value="SDN01891.1"/>
    <property type="molecule type" value="Genomic_DNA"/>
</dbReference>
<dbReference type="AlphaFoldDB" id="A0A1G9XZN3"/>
<dbReference type="STRING" id="990371.SAMN05421813_1344"/>
<proteinExistence type="inferred from homology"/>
<dbReference type="Proteomes" id="UP000199226">
    <property type="component" value="Unassembled WGS sequence"/>
</dbReference>
<dbReference type="GO" id="GO:0015288">
    <property type="term" value="F:porin activity"/>
    <property type="evidence" value="ECO:0007669"/>
    <property type="project" value="TreeGrafter"/>
</dbReference>
<dbReference type="SUPFAM" id="SSF56954">
    <property type="entry name" value="Outer membrane efflux proteins (OEP)"/>
    <property type="match status" value="1"/>
</dbReference>
<evidence type="ECO:0000256" key="2">
    <source>
        <dbReference type="ARBA" id="ARBA00007613"/>
    </source>
</evidence>
<keyword evidence="4" id="KW-1134">Transmembrane beta strand</keyword>
<evidence type="ECO:0000313" key="9">
    <source>
        <dbReference type="Proteomes" id="UP000199226"/>
    </source>
</evidence>
<comment type="similarity">
    <text evidence="2">Belongs to the outer membrane factor (OMF) (TC 1.B.17) family.</text>
</comment>
<dbReference type="GO" id="GO:1990281">
    <property type="term" value="C:efflux pump complex"/>
    <property type="evidence" value="ECO:0007669"/>
    <property type="project" value="TreeGrafter"/>
</dbReference>
<evidence type="ECO:0000313" key="8">
    <source>
        <dbReference type="EMBL" id="SDN01891.1"/>
    </source>
</evidence>
<dbReference type="InterPro" id="IPR003423">
    <property type="entry name" value="OMP_efflux"/>
</dbReference>
<dbReference type="PANTHER" id="PTHR30026:SF20">
    <property type="entry name" value="OUTER MEMBRANE PROTEIN TOLC"/>
    <property type="match status" value="1"/>
</dbReference>
<sequence>MLVSVHKLYFFLLFWISGITVAKAQVLTLQQCIDTAQVNNNNLKIGRNSIEIGEERYKEAKAGLIPRISANADYKYFADLPYQLLPMSVFGGQEGQFKEARFGVPHNMNANVQLTMPLYNAQVYGAIKTSKIASELNHLQLQKTEEQVFFEIANLYYNASILYHQEAFIDSNLLNAKRLLSNMKLLHEQLLAKSTDLNKTELQVTQLNTQKEAVNSKYQQILNALKFAMGVSIERDIQIDPTIQFQLPEEFQTFSSIDVRVSEIQNRLLKVELNTLKKSKLPMLSLFGTYGTTGFGYDKQPNSFLKFYPVGFAGVQLSFPLFNGAVSQQKVNQKRFELNNNELQNSLFTEQNAMQVENAKLQRNLAQRSIKTISDQLNLAQTIYEQTLLQQKYQTASLNDVLLSDNTLREAQQTYLSAVVDYLKADLELKKLTGNISTFKK</sequence>
<evidence type="ECO:0000256" key="1">
    <source>
        <dbReference type="ARBA" id="ARBA00004442"/>
    </source>
</evidence>
<keyword evidence="3" id="KW-0813">Transport</keyword>
<dbReference type="Gene3D" id="1.20.1600.10">
    <property type="entry name" value="Outer membrane efflux proteins (OEP)"/>
    <property type="match status" value="1"/>
</dbReference>
<evidence type="ECO:0000256" key="7">
    <source>
        <dbReference type="ARBA" id="ARBA00023237"/>
    </source>
</evidence>
<organism evidence="8 9">
    <name type="scientific">Daejeonella rubra</name>
    <dbReference type="NCBI Taxonomy" id="990371"/>
    <lineage>
        <taxon>Bacteria</taxon>
        <taxon>Pseudomonadati</taxon>
        <taxon>Bacteroidota</taxon>
        <taxon>Sphingobacteriia</taxon>
        <taxon>Sphingobacteriales</taxon>
        <taxon>Sphingobacteriaceae</taxon>
        <taxon>Daejeonella</taxon>
    </lineage>
</organism>
<evidence type="ECO:0000256" key="3">
    <source>
        <dbReference type="ARBA" id="ARBA00022448"/>
    </source>
</evidence>
<dbReference type="RefSeq" id="WP_221406368.1">
    <property type="nucleotide sequence ID" value="NZ_FNHH01000034.1"/>
</dbReference>
<dbReference type="PANTHER" id="PTHR30026">
    <property type="entry name" value="OUTER MEMBRANE PROTEIN TOLC"/>
    <property type="match status" value="1"/>
</dbReference>
<reference evidence="9" key="1">
    <citation type="submission" date="2016-10" db="EMBL/GenBank/DDBJ databases">
        <authorList>
            <person name="Varghese N."/>
            <person name="Submissions S."/>
        </authorList>
    </citation>
    <scope>NUCLEOTIDE SEQUENCE [LARGE SCALE GENOMIC DNA]</scope>
    <source>
        <strain evidence="9">DSM 24536</strain>
    </source>
</reference>
<dbReference type="GO" id="GO:0015562">
    <property type="term" value="F:efflux transmembrane transporter activity"/>
    <property type="evidence" value="ECO:0007669"/>
    <property type="project" value="InterPro"/>
</dbReference>
<keyword evidence="9" id="KW-1185">Reference proteome</keyword>
<dbReference type="GO" id="GO:0009279">
    <property type="term" value="C:cell outer membrane"/>
    <property type="evidence" value="ECO:0007669"/>
    <property type="project" value="UniProtKB-SubCell"/>
</dbReference>
<evidence type="ECO:0000256" key="5">
    <source>
        <dbReference type="ARBA" id="ARBA00022692"/>
    </source>
</evidence>
<keyword evidence="5" id="KW-0812">Transmembrane</keyword>
<evidence type="ECO:0000256" key="6">
    <source>
        <dbReference type="ARBA" id="ARBA00023136"/>
    </source>
</evidence>
<dbReference type="Pfam" id="PF02321">
    <property type="entry name" value="OEP"/>
    <property type="match status" value="1"/>
</dbReference>
<gene>
    <name evidence="8" type="ORF">SAMN05421813_1344</name>
</gene>
<name>A0A1G9XZN3_9SPHI</name>
<keyword evidence="7" id="KW-0998">Cell outer membrane</keyword>
<protein>
    <submittedName>
        <fullName evidence="8">Outer membrane factor, OMF family</fullName>
    </submittedName>
</protein>
<evidence type="ECO:0000256" key="4">
    <source>
        <dbReference type="ARBA" id="ARBA00022452"/>
    </source>
</evidence>
<dbReference type="InterPro" id="IPR051906">
    <property type="entry name" value="TolC-like"/>
</dbReference>
<accession>A0A1G9XZN3</accession>
<keyword evidence="6" id="KW-0472">Membrane</keyword>
<comment type="subcellular location">
    <subcellularLocation>
        <location evidence="1">Cell outer membrane</location>
    </subcellularLocation>
</comment>